<dbReference type="SUPFAM" id="SSF53335">
    <property type="entry name" value="S-adenosyl-L-methionine-dependent methyltransferases"/>
    <property type="match status" value="1"/>
</dbReference>
<feature type="compositionally biased region" description="Basic and acidic residues" evidence="10">
    <location>
        <begin position="529"/>
        <end position="548"/>
    </location>
</feature>
<evidence type="ECO:0000256" key="5">
    <source>
        <dbReference type="ARBA" id="ARBA00022679"/>
    </source>
</evidence>
<keyword evidence="7" id="KW-0819">tRNA processing</keyword>
<organism evidence="12 13">
    <name type="scientific">Filobasidium floriforme</name>
    <dbReference type="NCBI Taxonomy" id="5210"/>
    <lineage>
        <taxon>Eukaryota</taxon>
        <taxon>Fungi</taxon>
        <taxon>Dikarya</taxon>
        <taxon>Basidiomycota</taxon>
        <taxon>Agaricomycotina</taxon>
        <taxon>Tremellomycetes</taxon>
        <taxon>Filobasidiales</taxon>
        <taxon>Filobasidiaceae</taxon>
        <taxon>Filobasidium</taxon>
    </lineage>
</organism>
<dbReference type="GO" id="GO:0031515">
    <property type="term" value="C:tRNA (m1A) methyltransferase complex"/>
    <property type="evidence" value="ECO:0007669"/>
    <property type="project" value="InterPro"/>
</dbReference>
<dbReference type="GO" id="GO:0030488">
    <property type="term" value="P:tRNA methylation"/>
    <property type="evidence" value="ECO:0007669"/>
    <property type="project" value="InterPro"/>
</dbReference>
<dbReference type="GO" id="GO:0005634">
    <property type="term" value="C:nucleus"/>
    <property type="evidence" value="ECO:0007669"/>
    <property type="project" value="UniProtKB-SubCell"/>
</dbReference>
<dbReference type="PANTHER" id="PTHR12133">
    <property type="entry name" value="TRNA (ADENINE(58)-N(1))-METHYLTRANSFERASE"/>
    <property type="match status" value="1"/>
</dbReference>
<dbReference type="Proteomes" id="UP000812966">
    <property type="component" value="Unassembled WGS sequence"/>
</dbReference>
<keyword evidence="6" id="KW-0949">S-adenosyl-L-methionine</keyword>
<accession>A0A8K0JPX8</accession>
<reference evidence="12" key="1">
    <citation type="submission" date="2020-04" db="EMBL/GenBank/DDBJ databases">
        <title>Analysis of mating type loci in Filobasidium floriforme.</title>
        <authorList>
            <person name="Nowrousian M."/>
        </authorList>
    </citation>
    <scope>NUCLEOTIDE SEQUENCE</scope>
    <source>
        <strain evidence="12">CBS 6242</strain>
    </source>
</reference>
<dbReference type="Pfam" id="PF08704">
    <property type="entry name" value="GCD14"/>
    <property type="match status" value="1"/>
</dbReference>
<comment type="caution">
    <text evidence="12">The sequence shown here is derived from an EMBL/GenBank/DDBJ whole genome shotgun (WGS) entry which is preliminary data.</text>
</comment>
<evidence type="ECO:0000256" key="3">
    <source>
        <dbReference type="ARBA" id="ARBA00015963"/>
    </source>
</evidence>
<evidence type="ECO:0000256" key="8">
    <source>
        <dbReference type="ARBA" id="ARBA00023242"/>
    </source>
</evidence>
<evidence type="ECO:0000256" key="9">
    <source>
        <dbReference type="ARBA" id="ARBA00033309"/>
    </source>
</evidence>
<proteinExistence type="predicted"/>
<protein>
    <recommendedName>
        <fullName evidence="3">tRNA (adenine(58)-N(1))-methyltransferase catalytic subunit TRM61</fullName>
        <ecNumber evidence="2">2.1.1.220</ecNumber>
    </recommendedName>
    <alternativeName>
        <fullName evidence="9">tRNA(m1A58)-methyltransferase subunit TRM61</fullName>
    </alternativeName>
</protein>
<keyword evidence="8" id="KW-0539">Nucleus</keyword>
<evidence type="ECO:0000313" key="12">
    <source>
        <dbReference type="EMBL" id="KAG7562528.1"/>
    </source>
</evidence>
<evidence type="ECO:0000256" key="7">
    <source>
        <dbReference type="ARBA" id="ARBA00022694"/>
    </source>
</evidence>
<name>A0A8K0JPX8_9TREE</name>
<feature type="region of interest" description="Disordered" evidence="10">
    <location>
        <begin position="494"/>
        <end position="548"/>
    </location>
</feature>
<evidence type="ECO:0000256" key="2">
    <source>
        <dbReference type="ARBA" id="ARBA00012796"/>
    </source>
</evidence>
<keyword evidence="13" id="KW-1185">Reference proteome</keyword>
<dbReference type="GO" id="GO:0160107">
    <property type="term" value="F:tRNA (adenine(58)-N1)-methyltransferase activity"/>
    <property type="evidence" value="ECO:0007669"/>
    <property type="project" value="UniProtKB-EC"/>
</dbReference>
<feature type="compositionally biased region" description="Basic and acidic residues" evidence="10">
    <location>
        <begin position="355"/>
        <end position="369"/>
    </location>
</feature>
<dbReference type="EMBL" id="JABELV010000030">
    <property type="protein sequence ID" value="KAG7562528.1"/>
    <property type="molecule type" value="Genomic_DNA"/>
</dbReference>
<dbReference type="Gene3D" id="3.10.330.20">
    <property type="match status" value="1"/>
</dbReference>
<dbReference type="EC" id="2.1.1.220" evidence="2"/>
<comment type="subcellular location">
    <subcellularLocation>
        <location evidence="1">Nucleus</location>
    </subcellularLocation>
</comment>
<feature type="compositionally biased region" description="Low complexity" evidence="10">
    <location>
        <begin position="494"/>
        <end position="507"/>
    </location>
</feature>
<keyword evidence="5" id="KW-0808">Transferase</keyword>
<dbReference type="PROSITE" id="PS51620">
    <property type="entry name" value="SAM_TRM61"/>
    <property type="match status" value="1"/>
</dbReference>
<keyword evidence="4" id="KW-0489">Methyltransferase</keyword>
<gene>
    <name evidence="12" type="ORF">FFLO_02002</name>
</gene>
<dbReference type="Gene3D" id="3.40.50.150">
    <property type="entry name" value="Vaccinia Virus protein VP39"/>
    <property type="match status" value="1"/>
</dbReference>
<evidence type="ECO:0000256" key="1">
    <source>
        <dbReference type="ARBA" id="ARBA00004123"/>
    </source>
</evidence>
<dbReference type="InterPro" id="IPR014816">
    <property type="entry name" value="tRNA_MeTrfase_Gcd14"/>
</dbReference>
<evidence type="ECO:0000256" key="10">
    <source>
        <dbReference type="SAM" id="MobiDB-lite"/>
    </source>
</evidence>
<evidence type="ECO:0000256" key="4">
    <source>
        <dbReference type="ARBA" id="ARBA00022603"/>
    </source>
</evidence>
<dbReference type="InterPro" id="IPR049470">
    <property type="entry name" value="TRM61_C"/>
</dbReference>
<evidence type="ECO:0000259" key="11">
    <source>
        <dbReference type="Pfam" id="PF08704"/>
    </source>
</evidence>
<feature type="compositionally biased region" description="Basic and acidic residues" evidence="10">
    <location>
        <begin position="318"/>
        <end position="331"/>
    </location>
</feature>
<evidence type="ECO:0000256" key="6">
    <source>
        <dbReference type="ARBA" id="ARBA00022691"/>
    </source>
</evidence>
<dbReference type="AlphaFoldDB" id="A0A8K0JPX8"/>
<evidence type="ECO:0000313" key="13">
    <source>
        <dbReference type="Proteomes" id="UP000812966"/>
    </source>
</evidence>
<feature type="domain" description="tRNA (adenine(58)-N(1))-methyltransferase catalytic subunit TRM61 C-terminal" evidence="11">
    <location>
        <begin position="89"/>
        <end position="329"/>
    </location>
</feature>
<dbReference type="PANTHER" id="PTHR12133:SF2">
    <property type="entry name" value="TRNA (ADENINE(58)-N(1))-METHYLTRANSFERASE CATALYTIC SUBUNIT TRMT61A"/>
    <property type="match status" value="1"/>
</dbReference>
<sequence length="548" mass="60446">MSVENAVAAVSSLPAKPEGPFGRPSMFHSSKQFIEAGDLVILHQTRDNLLAITVTPGQFHHSKWGRYGHDDMIGMRFGSRMASPAPHAGFIHLLRPTPSLWSLSLPHRTQIVYLPDISFIMNELRIRPGSRIIEAGTGSGSMSHSLGMTVGGDVSSATVGQGKVKGKGRLFTFEYHATRFEKAREEFAEHGLEDIVQLEHRNVCKDGFGTGPSKIDAVFLDLPAPWEAIPHTLKYLRDDVSTRICSFSPCIEQVTKTVQALDANGFTHIEMYEVLIRPHEVVQVPPTLVSIETISSRLKRQEVKRESRRQIQMEMARKRNAKLKEQEEASKADGTMQVDVEDAEEQAAAGSAPTEGKRARSELPEEGRDPKRRRTGDGDLIATPSDEASQTKRAKYDDRRQEEEDEDVSAGVSSSWNIERTNWVTRVVPEVRGHTSYLTFATMFPRSVREAIDKREQEKKNRVMVRTAELAGIPIEGGLAKTVAMRAVAGMSSAGSQASSTAGSMGSLPGSADRTITREESFDTQASDGYERGKSGLGRERDQAIFAD</sequence>
<dbReference type="InterPro" id="IPR029063">
    <property type="entry name" value="SAM-dependent_MTases_sf"/>
</dbReference>
<feature type="region of interest" description="Disordered" evidence="10">
    <location>
        <begin position="318"/>
        <end position="413"/>
    </location>
</feature>